<evidence type="ECO:0000256" key="1">
    <source>
        <dbReference type="ARBA" id="ARBA00022969"/>
    </source>
</evidence>
<dbReference type="InterPro" id="IPR012347">
    <property type="entry name" value="Ferritin-like"/>
</dbReference>
<keyword evidence="4" id="KW-0167">Capsid protein</keyword>
<dbReference type="EMBL" id="PKOZ01000004">
    <property type="protein sequence ID" value="PQD95377.1"/>
    <property type="molecule type" value="Genomic_DNA"/>
</dbReference>
<name>A0A2S7N052_9BACI</name>
<sequence>MSNGSLAYHEALELHELVAMESNMLITLKNEVGNVPDQELKNLYGATIKVMQRYLKDLLVFFPKAPTRMEDAQRARQEAGYYAGNILIQVKTLIRTYAIAITETATPVLRRTLVNQLNGLIDLHAQIFSYMSKNGLYSAFDMKKLIDNDVKNAQKAIDMKY</sequence>
<dbReference type="AlphaFoldDB" id="A0A2S7N052"/>
<proteinExistence type="inferred from homology"/>
<dbReference type="PANTHER" id="PTHR39183:SF1">
    <property type="entry name" value="SPORE COAT PROTEIN F-LIKE PROTEIN YHCQ"/>
    <property type="match status" value="1"/>
</dbReference>
<comment type="similarity">
    <text evidence="3">Belongs to the CotF family.</text>
</comment>
<dbReference type="Pfam" id="PF07875">
    <property type="entry name" value="Coat_F"/>
    <property type="match status" value="1"/>
</dbReference>
<dbReference type="GO" id="GO:0030435">
    <property type="term" value="P:sporulation resulting in formation of a cellular spore"/>
    <property type="evidence" value="ECO:0007669"/>
    <property type="project" value="UniProtKB-KW"/>
</dbReference>
<reference evidence="4 5" key="1">
    <citation type="submission" date="2017-12" db="EMBL/GenBank/DDBJ databases">
        <title>Taxonomic description and draft genome of Pradoshia cofamensis Gen. nov., sp. nov., a thermotolerant bacillale isolated from anterior gut of earthworm Eisenia fetida.</title>
        <authorList>
            <person name="Saha T."/>
            <person name="Chakraborty R."/>
        </authorList>
    </citation>
    <scope>NUCLEOTIDE SEQUENCE [LARGE SCALE GENOMIC DNA]</scope>
    <source>
        <strain evidence="4 5">EAG3</strain>
    </source>
</reference>
<dbReference type="RefSeq" id="WP_104849132.1">
    <property type="nucleotide sequence ID" value="NZ_PKOZ01000004.1"/>
</dbReference>
<dbReference type="Gene3D" id="1.20.1260.10">
    <property type="match status" value="1"/>
</dbReference>
<evidence type="ECO:0000256" key="3">
    <source>
        <dbReference type="ARBA" id="ARBA00024344"/>
    </source>
</evidence>
<evidence type="ECO:0000313" key="4">
    <source>
        <dbReference type="EMBL" id="PQD95377.1"/>
    </source>
</evidence>
<keyword evidence="1" id="KW-0749">Sporulation</keyword>
<dbReference type="OrthoDB" id="2703958at2"/>
<comment type="subcellular location">
    <subcellularLocation>
        <location evidence="2">Spore coat</location>
    </subcellularLocation>
</comment>
<dbReference type="PANTHER" id="PTHR39183">
    <property type="entry name" value="SPORE COAT PROTEIN F-LIKE PROTEIN YHCQ"/>
    <property type="match status" value="1"/>
</dbReference>
<keyword evidence="5" id="KW-1185">Reference proteome</keyword>
<gene>
    <name evidence="4" type="ORF">CYL18_08810</name>
</gene>
<evidence type="ECO:0000256" key="2">
    <source>
        <dbReference type="ARBA" id="ARBA00024325"/>
    </source>
</evidence>
<keyword evidence="4" id="KW-0946">Virion</keyword>
<dbReference type="Proteomes" id="UP000239663">
    <property type="component" value="Unassembled WGS sequence"/>
</dbReference>
<dbReference type="InterPro" id="IPR012851">
    <property type="entry name" value="Spore_coat_CotF-like"/>
</dbReference>
<evidence type="ECO:0000313" key="5">
    <source>
        <dbReference type="Proteomes" id="UP000239663"/>
    </source>
</evidence>
<accession>A0A2S7N052</accession>
<organism evidence="4 5">
    <name type="scientific">Pradoshia eiseniae</name>
    <dbReference type="NCBI Taxonomy" id="2064768"/>
    <lineage>
        <taxon>Bacteria</taxon>
        <taxon>Bacillati</taxon>
        <taxon>Bacillota</taxon>
        <taxon>Bacilli</taxon>
        <taxon>Bacillales</taxon>
        <taxon>Bacillaceae</taxon>
        <taxon>Pradoshia</taxon>
    </lineage>
</organism>
<protein>
    <submittedName>
        <fullName evidence="4">Spore coat protein</fullName>
    </submittedName>
</protein>
<comment type="caution">
    <text evidence="4">The sequence shown here is derived from an EMBL/GenBank/DDBJ whole genome shotgun (WGS) entry which is preliminary data.</text>
</comment>